<name>A0A1E5TA81_9FLAO</name>
<dbReference type="STRING" id="1849968.A8C32_01775"/>
<dbReference type="InterPro" id="IPR018060">
    <property type="entry name" value="HTH_AraC"/>
</dbReference>
<dbReference type="PANTHER" id="PTHR43280">
    <property type="entry name" value="ARAC-FAMILY TRANSCRIPTIONAL REGULATOR"/>
    <property type="match status" value="1"/>
</dbReference>
<reference evidence="5 6" key="1">
    <citation type="submission" date="2016-05" db="EMBL/GenBank/DDBJ databases">
        <title>Draft Genome Sequence of Algibacter sp. Strain SK-16 Isolated from the Surface Water of Aburatsubo Inlet.</title>
        <authorList>
            <person name="Wong S.-K."/>
            <person name="Yoshizawa S."/>
            <person name="Nakajima Y."/>
            <person name="Ogura Y."/>
            <person name="Tetsuya H."/>
            <person name="Hamasaki K."/>
        </authorList>
    </citation>
    <scope>NUCLEOTIDE SEQUENCE [LARGE SCALE GENOMIC DNA]</scope>
    <source>
        <strain evidence="5 6">SK-16</strain>
    </source>
</reference>
<evidence type="ECO:0000256" key="1">
    <source>
        <dbReference type="ARBA" id="ARBA00023015"/>
    </source>
</evidence>
<dbReference type="SMART" id="SM00342">
    <property type="entry name" value="HTH_ARAC"/>
    <property type="match status" value="1"/>
</dbReference>
<dbReference type="GO" id="GO:0003700">
    <property type="term" value="F:DNA-binding transcription factor activity"/>
    <property type="evidence" value="ECO:0007669"/>
    <property type="project" value="InterPro"/>
</dbReference>
<keyword evidence="2" id="KW-0238">DNA-binding</keyword>
<dbReference type="GO" id="GO:0043565">
    <property type="term" value="F:sequence-specific DNA binding"/>
    <property type="evidence" value="ECO:0007669"/>
    <property type="project" value="InterPro"/>
</dbReference>
<dbReference type="AlphaFoldDB" id="A0A1E5TA81"/>
<gene>
    <name evidence="5" type="ORF">A8C32_01775</name>
</gene>
<comment type="caution">
    <text evidence="5">The sequence shown here is derived from an EMBL/GenBank/DDBJ whole genome shotgun (WGS) entry which is preliminary data.</text>
</comment>
<dbReference type="Pfam" id="PF12833">
    <property type="entry name" value="HTH_18"/>
    <property type="match status" value="1"/>
</dbReference>
<evidence type="ECO:0000256" key="3">
    <source>
        <dbReference type="ARBA" id="ARBA00023163"/>
    </source>
</evidence>
<keyword evidence="6" id="KW-1185">Reference proteome</keyword>
<evidence type="ECO:0000259" key="4">
    <source>
        <dbReference type="PROSITE" id="PS01124"/>
    </source>
</evidence>
<proteinExistence type="predicted"/>
<dbReference type="RefSeq" id="WP_069829727.1">
    <property type="nucleotide sequence ID" value="NZ_MDJD01000034.1"/>
</dbReference>
<sequence>MIAPVFNKNNKQIVTSMQLSTEHVVLDILHIGKISNYLQAFFETVNITFKTIKIKELNAGFDIVLINNDSDTKEELPSAVNDTKLKVIYTKTKSFLNRGTDFIDSSLIPVLLKYLLKIKRSFHVLKDIKNKNSIDIFLRKVEDVIDEHIDDHSLNMERLSYLLSMSRSAFSKKIKEYTGLKPTEYVNEYKLEKSKHFLIITNWQVSRISDVLGFSSQHYYCRLFKKKEGVSPSQYRINKRKPNSVKYRLNSSKEN</sequence>
<keyword evidence="3" id="KW-0804">Transcription</keyword>
<dbReference type="Proteomes" id="UP000095713">
    <property type="component" value="Unassembled WGS sequence"/>
</dbReference>
<evidence type="ECO:0000256" key="2">
    <source>
        <dbReference type="ARBA" id="ARBA00023125"/>
    </source>
</evidence>
<dbReference type="SUPFAM" id="SSF46689">
    <property type="entry name" value="Homeodomain-like"/>
    <property type="match status" value="1"/>
</dbReference>
<dbReference type="Gene3D" id="1.10.10.60">
    <property type="entry name" value="Homeodomain-like"/>
    <property type="match status" value="2"/>
</dbReference>
<dbReference type="PRINTS" id="PR00032">
    <property type="entry name" value="HTHARAC"/>
</dbReference>
<keyword evidence="1" id="KW-0805">Transcription regulation</keyword>
<dbReference type="PROSITE" id="PS00041">
    <property type="entry name" value="HTH_ARAC_FAMILY_1"/>
    <property type="match status" value="1"/>
</dbReference>
<dbReference type="PROSITE" id="PS01124">
    <property type="entry name" value="HTH_ARAC_FAMILY_2"/>
    <property type="match status" value="1"/>
</dbReference>
<protein>
    <recommendedName>
        <fullName evidence="4">HTH araC/xylS-type domain-containing protein</fullName>
    </recommendedName>
</protein>
<dbReference type="InterPro" id="IPR020449">
    <property type="entry name" value="Tscrpt_reg_AraC-type_HTH"/>
</dbReference>
<dbReference type="InterPro" id="IPR018062">
    <property type="entry name" value="HTH_AraC-typ_CS"/>
</dbReference>
<dbReference type="PANTHER" id="PTHR43280:SF28">
    <property type="entry name" value="HTH-TYPE TRANSCRIPTIONAL ACTIVATOR RHAS"/>
    <property type="match status" value="1"/>
</dbReference>
<dbReference type="OrthoDB" id="2600165at2"/>
<evidence type="ECO:0000313" key="6">
    <source>
        <dbReference type="Proteomes" id="UP000095713"/>
    </source>
</evidence>
<organism evidence="5 6">
    <name type="scientific">Flavivirga aquatica</name>
    <dbReference type="NCBI Taxonomy" id="1849968"/>
    <lineage>
        <taxon>Bacteria</taxon>
        <taxon>Pseudomonadati</taxon>
        <taxon>Bacteroidota</taxon>
        <taxon>Flavobacteriia</taxon>
        <taxon>Flavobacteriales</taxon>
        <taxon>Flavobacteriaceae</taxon>
        <taxon>Flavivirga</taxon>
    </lineage>
</organism>
<dbReference type="InterPro" id="IPR009057">
    <property type="entry name" value="Homeodomain-like_sf"/>
</dbReference>
<accession>A0A1E5TA81</accession>
<feature type="domain" description="HTH araC/xylS-type" evidence="4">
    <location>
        <begin position="139"/>
        <end position="238"/>
    </location>
</feature>
<evidence type="ECO:0000313" key="5">
    <source>
        <dbReference type="EMBL" id="OEK08217.1"/>
    </source>
</evidence>
<dbReference type="EMBL" id="MDJD01000034">
    <property type="protein sequence ID" value="OEK08217.1"/>
    <property type="molecule type" value="Genomic_DNA"/>
</dbReference>